<accession>A0A1M7EGP6</accession>
<dbReference type="Proteomes" id="UP000189935">
    <property type="component" value="Chromosome I"/>
</dbReference>
<evidence type="ECO:0000313" key="3">
    <source>
        <dbReference type="Proteomes" id="UP000189935"/>
    </source>
</evidence>
<organism evidence="2 3">
    <name type="scientific">Bradyrhizobium lablabi</name>
    <dbReference type="NCBI Taxonomy" id="722472"/>
    <lineage>
        <taxon>Bacteria</taxon>
        <taxon>Pseudomonadati</taxon>
        <taxon>Pseudomonadota</taxon>
        <taxon>Alphaproteobacteria</taxon>
        <taxon>Hyphomicrobiales</taxon>
        <taxon>Nitrobacteraceae</taxon>
        <taxon>Bradyrhizobium</taxon>
    </lineage>
</organism>
<dbReference type="OrthoDB" id="7745180at2"/>
<dbReference type="EMBL" id="LT670844">
    <property type="protein sequence ID" value="SHL90965.1"/>
    <property type="molecule type" value="Genomic_DNA"/>
</dbReference>
<feature type="region of interest" description="Disordered" evidence="1">
    <location>
        <begin position="47"/>
        <end position="79"/>
    </location>
</feature>
<gene>
    <name evidence="2" type="ORF">SAMN05444159_7162</name>
</gene>
<evidence type="ECO:0000313" key="2">
    <source>
        <dbReference type="EMBL" id="SHL90965.1"/>
    </source>
</evidence>
<sequence length="79" mass="8695">MNDLRGERLQIMLSPEELSVVDDFRFRHRMPTRAAAVRELLKLGLAAGTTDGGPRMKSSDYGVFHRGPAGHLDQDGSGE</sequence>
<protein>
    <submittedName>
        <fullName evidence="2">Uncharacterized protein</fullName>
    </submittedName>
</protein>
<proteinExistence type="predicted"/>
<name>A0A1M7EGP6_9BRAD</name>
<evidence type="ECO:0000256" key="1">
    <source>
        <dbReference type="SAM" id="MobiDB-lite"/>
    </source>
</evidence>
<dbReference type="RefSeq" id="WP_079544189.1">
    <property type="nucleotide sequence ID" value="NZ_LT670844.1"/>
</dbReference>
<reference evidence="2 3" key="1">
    <citation type="submission" date="2016-11" db="EMBL/GenBank/DDBJ databases">
        <authorList>
            <person name="Jaros S."/>
            <person name="Januszkiewicz K."/>
            <person name="Wedrychowicz H."/>
        </authorList>
    </citation>
    <scope>NUCLEOTIDE SEQUENCE [LARGE SCALE GENOMIC DNA]</scope>
    <source>
        <strain evidence="2 3">GAS499</strain>
    </source>
</reference>
<dbReference type="AlphaFoldDB" id="A0A1M7EGP6"/>